<organism evidence="2 3">
    <name type="scientific">Nonomuraea phyllanthi</name>
    <dbReference type="NCBI Taxonomy" id="2219224"/>
    <lineage>
        <taxon>Bacteria</taxon>
        <taxon>Bacillati</taxon>
        <taxon>Actinomycetota</taxon>
        <taxon>Actinomycetes</taxon>
        <taxon>Streptosporangiales</taxon>
        <taxon>Streptosporangiaceae</taxon>
        <taxon>Nonomuraea</taxon>
    </lineage>
</organism>
<evidence type="ECO:0000313" key="3">
    <source>
        <dbReference type="Proteomes" id="UP000312512"/>
    </source>
</evidence>
<comment type="caution">
    <text evidence="2">The sequence shown here is derived from an EMBL/GenBank/DDBJ whole genome shotgun (WGS) entry which is preliminary data.</text>
</comment>
<reference evidence="2 3" key="1">
    <citation type="submission" date="2019-10" db="EMBL/GenBank/DDBJ databases">
        <title>Nonomuraea sp. nov., isolated from Phyllanthus amarus.</title>
        <authorList>
            <person name="Klykleung N."/>
            <person name="Tanasupawat S."/>
        </authorList>
    </citation>
    <scope>NUCLEOTIDE SEQUENCE [LARGE SCALE GENOMIC DNA]</scope>
    <source>
        <strain evidence="2 3">PA1-10</strain>
    </source>
</reference>
<dbReference type="AlphaFoldDB" id="A0A5C4V689"/>
<name>A0A5C4V689_9ACTN</name>
<evidence type="ECO:0000313" key="2">
    <source>
        <dbReference type="EMBL" id="KAB8186857.1"/>
    </source>
</evidence>
<feature type="region of interest" description="Disordered" evidence="1">
    <location>
        <begin position="35"/>
        <end position="73"/>
    </location>
</feature>
<sequence>MSWDPASGITFGQYMRAKGVQVRPAGWSWQTRDQVLEDSPTRKTVRDQAGNDVTERTDEHGGYHRDVSINLRS</sequence>
<dbReference type="RefSeq" id="WP_139637521.1">
    <property type="nucleotide sequence ID" value="NZ_VDLX02000028.1"/>
</dbReference>
<protein>
    <submittedName>
        <fullName evidence="2">Uncharacterized protein</fullName>
    </submittedName>
</protein>
<feature type="compositionally biased region" description="Basic and acidic residues" evidence="1">
    <location>
        <begin position="53"/>
        <end position="67"/>
    </location>
</feature>
<proteinExistence type="predicted"/>
<dbReference type="OrthoDB" id="9920384at2"/>
<dbReference type="Proteomes" id="UP000312512">
    <property type="component" value="Unassembled WGS sequence"/>
</dbReference>
<gene>
    <name evidence="2" type="ORF">FH608_046040</name>
</gene>
<accession>A0A5C4V689</accession>
<evidence type="ECO:0000256" key="1">
    <source>
        <dbReference type="SAM" id="MobiDB-lite"/>
    </source>
</evidence>
<keyword evidence="3" id="KW-1185">Reference proteome</keyword>
<dbReference type="EMBL" id="VDLX02000028">
    <property type="protein sequence ID" value="KAB8186857.1"/>
    <property type="molecule type" value="Genomic_DNA"/>
</dbReference>